<reference evidence="1 2" key="1">
    <citation type="submission" date="2018-05" db="EMBL/GenBank/DDBJ databases">
        <title>Genomic Encyclopedia of Type Strains, Phase III (KMG-III): the genomes of soil and plant-associated and newly described type strains.</title>
        <authorList>
            <person name="Whitman W."/>
        </authorList>
    </citation>
    <scope>NUCLEOTIDE SEQUENCE [LARGE SCALE GENOMIC DNA]</scope>
    <source>
        <strain evidence="1 2">CECT 5696</strain>
    </source>
</reference>
<dbReference type="AlphaFoldDB" id="A0A2V2YX65"/>
<organism evidence="1 2">
    <name type="scientific">Paenibacillus cellulosilyticus</name>
    <dbReference type="NCBI Taxonomy" id="375489"/>
    <lineage>
        <taxon>Bacteria</taxon>
        <taxon>Bacillati</taxon>
        <taxon>Bacillota</taxon>
        <taxon>Bacilli</taxon>
        <taxon>Bacillales</taxon>
        <taxon>Paenibacillaceae</taxon>
        <taxon>Paenibacillus</taxon>
    </lineage>
</organism>
<proteinExistence type="predicted"/>
<keyword evidence="2" id="KW-1185">Reference proteome</keyword>
<name>A0A2V2YX65_9BACL</name>
<comment type="caution">
    <text evidence="1">The sequence shown here is derived from an EMBL/GenBank/DDBJ whole genome shotgun (WGS) entry which is preliminary data.</text>
</comment>
<protein>
    <submittedName>
        <fullName evidence="1">Uncharacterized protein</fullName>
    </submittedName>
</protein>
<dbReference type="Proteomes" id="UP000246635">
    <property type="component" value="Unassembled WGS sequence"/>
</dbReference>
<sequence>MRSDLLLLPCPIHKSGDRCLLYYRFLPSFDHANQTCMLLNVSQFTQLLQRYLHLLSSPSG</sequence>
<gene>
    <name evidence="1" type="ORF">DFQ01_103249</name>
</gene>
<dbReference type="EMBL" id="QGTQ01000003">
    <property type="protein sequence ID" value="PWW06347.1"/>
    <property type="molecule type" value="Genomic_DNA"/>
</dbReference>
<evidence type="ECO:0000313" key="1">
    <source>
        <dbReference type="EMBL" id="PWW06347.1"/>
    </source>
</evidence>
<accession>A0A2V2YX65</accession>
<evidence type="ECO:0000313" key="2">
    <source>
        <dbReference type="Proteomes" id="UP000246635"/>
    </source>
</evidence>